<dbReference type="EMBL" id="CAJPWZ010002035">
    <property type="protein sequence ID" value="CAG2229694.1"/>
    <property type="molecule type" value="Genomic_DNA"/>
</dbReference>
<keyword evidence="2" id="KW-1185">Reference proteome</keyword>
<dbReference type="InterPro" id="IPR036397">
    <property type="entry name" value="RNaseH_sf"/>
</dbReference>
<dbReference type="GO" id="GO:0003676">
    <property type="term" value="F:nucleic acid binding"/>
    <property type="evidence" value="ECO:0007669"/>
    <property type="project" value="InterPro"/>
</dbReference>
<comment type="caution">
    <text evidence="1">The sequence shown here is derived from an EMBL/GenBank/DDBJ whole genome shotgun (WGS) entry which is preliminary data.</text>
</comment>
<evidence type="ECO:0000313" key="1">
    <source>
        <dbReference type="EMBL" id="CAG2229694.1"/>
    </source>
</evidence>
<gene>
    <name evidence="1" type="ORF">MEDL_42579</name>
</gene>
<dbReference type="Proteomes" id="UP000683360">
    <property type="component" value="Unassembled WGS sequence"/>
</dbReference>
<dbReference type="OrthoDB" id="6157986at2759"/>
<accession>A0A8S3T899</accession>
<dbReference type="AlphaFoldDB" id="A0A8S3T899"/>
<name>A0A8S3T899_MYTED</name>
<sequence>MPYVEVQSTLKNMLNKMFDKNGEDWNLFLEEALFHYITSKHYYTIYSPFSVMFMRQPVLPNESASKNTHSNHDEQDIEGAFNQMIKIKDKISKDVLKNIEVGACYVVKHGIRSSDIAKELLEEKDIDMTPPTSPTEVENTVPTLTAPVVPIEVNIQVANTPSTKKLL</sequence>
<reference evidence="1" key="1">
    <citation type="submission" date="2021-03" db="EMBL/GenBank/DDBJ databases">
        <authorList>
            <person name="Bekaert M."/>
        </authorList>
    </citation>
    <scope>NUCLEOTIDE SEQUENCE</scope>
</reference>
<proteinExistence type="predicted"/>
<evidence type="ECO:0000313" key="2">
    <source>
        <dbReference type="Proteomes" id="UP000683360"/>
    </source>
</evidence>
<dbReference type="Gene3D" id="3.30.420.10">
    <property type="entry name" value="Ribonuclease H-like superfamily/Ribonuclease H"/>
    <property type="match status" value="1"/>
</dbReference>
<organism evidence="1 2">
    <name type="scientific">Mytilus edulis</name>
    <name type="common">Blue mussel</name>
    <dbReference type="NCBI Taxonomy" id="6550"/>
    <lineage>
        <taxon>Eukaryota</taxon>
        <taxon>Metazoa</taxon>
        <taxon>Spiralia</taxon>
        <taxon>Lophotrochozoa</taxon>
        <taxon>Mollusca</taxon>
        <taxon>Bivalvia</taxon>
        <taxon>Autobranchia</taxon>
        <taxon>Pteriomorphia</taxon>
        <taxon>Mytilida</taxon>
        <taxon>Mytiloidea</taxon>
        <taxon>Mytilidae</taxon>
        <taxon>Mytilinae</taxon>
        <taxon>Mytilus</taxon>
    </lineage>
</organism>
<protein>
    <submittedName>
        <fullName evidence="1">Uncharacterized protein</fullName>
    </submittedName>
</protein>